<dbReference type="OrthoDB" id="4273937at2"/>
<accession>A0A1V0UK97</accession>
<dbReference type="SUPFAM" id="SSF50370">
    <property type="entry name" value="Ricin B-like lectins"/>
    <property type="match status" value="1"/>
</dbReference>
<dbReference type="InterPro" id="IPR035992">
    <property type="entry name" value="Ricin_B-like_lectins"/>
</dbReference>
<evidence type="ECO:0000313" key="4">
    <source>
        <dbReference type="Proteomes" id="UP000192445"/>
    </source>
</evidence>
<dbReference type="STRING" id="1935.B1H20_32835"/>
<dbReference type="KEGG" id="svu:B1H20_32835"/>
<keyword evidence="1" id="KW-0732">Signal</keyword>
<evidence type="ECO:0000256" key="1">
    <source>
        <dbReference type="SAM" id="SignalP"/>
    </source>
</evidence>
<dbReference type="SMART" id="SM00458">
    <property type="entry name" value="RICIN"/>
    <property type="match status" value="1"/>
</dbReference>
<dbReference type="Proteomes" id="UP000192445">
    <property type="component" value="Chromosome"/>
</dbReference>
<reference evidence="3 4" key="1">
    <citation type="submission" date="2017-03" db="EMBL/GenBank/DDBJ databases">
        <title>Complete Genome Sequence of a natural compounds producer, Streptomyces violaceus S21.</title>
        <authorList>
            <person name="Zhong C."/>
            <person name="Zhao Z."/>
            <person name="Fu J."/>
            <person name="Zong G."/>
            <person name="Qin R."/>
            <person name="Cao G."/>
        </authorList>
    </citation>
    <scope>NUCLEOTIDE SEQUENCE [LARGE SCALE GENOMIC DNA]</scope>
    <source>
        <strain evidence="3 4">S21</strain>
    </source>
</reference>
<gene>
    <name evidence="3" type="ORF">B1H20_32835</name>
</gene>
<protein>
    <recommendedName>
        <fullName evidence="2">Ricin B lectin domain-containing protein</fullName>
    </recommendedName>
</protein>
<dbReference type="RefSeq" id="WP_083193756.1">
    <property type="nucleotide sequence ID" value="NZ_CP020570.1"/>
</dbReference>
<evidence type="ECO:0000313" key="3">
    <source>
        <dbReference type="EMBL" id="ARF65675.1"/>
    </source>
</evidence>
<feature type="signal peptide" evidence="1">
    <location>
        <begin position="1"/>
        <end position="27"/>
    </location>
</feature>
<dbReference type="PROSITE" id="PS50231">
    <property type="entry name" value="RICIN_B_LECTIN"/>
    <property type="match status" value="1"/>
</dbReference>
<dbReference type="EMBL" id="CP020570">
    <property type="protein sequence ID" value="ARF65675.1"/>
    <property type="molecule type" value="Genomic_DNA"/>
</dbReference>
<evidence type="ECO:0000259" key="2">
    <source>
        <dbReference type="SMART" id="SM00458"/>
    </source>
</evidence>
<dbReference type="Gene3D" id="2.80.10.50">
    <property type="match status" value="1"/>
</dbReference>
<name>A0A1V0UK97_STRVN</name>
<feature type="domain" description="Ricin B lectin" evidence="2">
    <location>
        <begin position="31"/>
        <end position="169"/>
    </location>
</feature>
<sequence>MARIARTALTAAAGLAALLGGATTAHAEPNTTYFRFAAEHSGKCLTVAGGSLANGAAAVQSTCTTGDNQLFALKPAGQGHFMIQAKHSGRCLTTGADLNWKVQQKWCTSDLSTQRWRMVLVDMTTGLHQLRPVDQPAYCLTVPDYSTADGVQPGIGQCQNVSPQRWTATASVS</sequence>
<proteinExistence type="predicted"/>
<dbReference type="AlphaFoldDB" id="A0A1V0UK97"/>
<dbReference type="InterPro" id="IPR000772">
    <property type="entry name" value="Ricin_B_lectin"/>
</dbReference>
<dbReference type="Pfam" id="PF00652">
    <property type="entry name" value="Ricin_B_lectin"/>
    <property type="match status" value="1"/>
</dbReference>
<dbReference type="CDD" id="cd00161">
    <property type="entry name" value="beta-trefoil_Ricin-like"/>
    <property type="match status" value="1"/>
</dbReference>
<organism evidence="3 4">
    <name type="scientific">Streptomyces violaceoruber</name>
    <dbReference type="NCBI Taxonomy" id="1935"/>
    <lineage>
        <taxon>Bacteria</taxon>
        <taxon>Bacillati</taxon>
        <taxon>Actinomycetota</taxon>
        <taxon>Actinomycetes</taxon>
        <taxon>Kitasatosporales</taxon>
        <taxon>Streptomycetaceae</taxon>
        <taxon>Streptomyces</taxon>
        <taxon>Streptomyces violaceoruber group</taxon>
    </lineage>
</organism>
<feature type="chain" id="PRO_5012301866" description="Ricin B lectin domain-containing protein" evidence="1">
    <location>
        <begin position="28"/>
        <end position="173"/>
    </location>
</feature>